<dbReference type="GO" id="GO:0016491">
    <property type="term" value="F:oxidoreductase activity"/>
    <property type="evidence" value="ECO:0007669"/>
    <property type="project" value="InterPro"/>
</dbReference>
<dbReference type="PROSITE" id="PS00194">
    <property type="entry name" value="THIOREDOXIN_1"/>
    <property type="match status" value="1"/>
</dbReference>
<keyword evidence="6" id="KW-0413">Isomerase</keyword>
<comment type="subcellular location">
    <subcellularLocation>
        <location evidence="1">Cell envelope</location>
    </subcellularLocation>
</comment>
<feature type="region of interest" description="Disordered" evidence="4">
    <location>
        <begin position="37"/>
        <end position="57"/>
    </location>
</feature>
<dbReference type="Pfam" id="PF08534">
    <property type="entry name" value="Redoxin"/>
    <property type="match status" value="1"/>
</dbReference>
<gene>
    <name evidence="6" type="ORF">SAMN04487996_104180</name>
</gene>
<dbReference type="Proteomes" id="UP000198748">
    <property type="component" value="Unassembled WGS sequence"/>
</dbReference>
<dbReference type="InterPro" id="IPR050553">
    <property type="entry name" value="Thioredoxin_ResA/DsbE_sf"/>
</dbReference>
<dbReference type="PANTHER" id="PTHR42852">
    <property type="entry name" value="THIOL:DISULFIDE INTERCHANGE PROTEIN DSBE"/>
    <property type="match status" value="1"/>
</dbReference>
<dbReference type="InterPro" id="IPR013740">
    <property type="entry name" value="Redoxin"/>
</dbReference>
<name>A0A1G7BFQ7_9BACT</name>
<dbReference type="Gene3D" id="3.40.30.10">
    <property type="entry name" value="Glutaredoxin"/>
    <property type="match status" value="1"/>
</dbReference>
<evidence type="ECO:0000256" key="2">
    <source>
        <dbReference type="ARBA" id="ARBA00022748"/>
    </source>
</evidence>
<reference evidence="7" key="1">
    <citation type="submission" date="2016-10" db="EMBL/GenBank/DDBJ databases">
        <authorList>
            <person name="Varghese N."/>
            <person name="Submissions S."/>
        </authorList>
    </citation>
    <scope>NUCLEOTIDE SEQUENCE [LARGE SCALE GENOMIC DNA]</scope>
    <source>
        <strain evidence="7">DSM 25329</strain>
    </source>
</reference>
<sequence>MSSTAKKLSLILLLVIAGAAVYFVFFKSPVQENSPVAGTAAAGSPGAETPAEGTPSQESVYLPLTDLTGKEVTMDENKIAFVNVWATWCGPCNMEMPGIQTLYNKYKDHNKVAFYIISDEDAETVNPFIARKGYQLPFYQYAGPYPSQLDGNAIPRTYIIYKGKILAEEIGASQWDRPEVIELIEKQLAEI</sequence>
<dbReference type="CDD" id="cd02966">
    <property type="entry name" value="TlpA_like_family"/>
    <property type="match status" value="1"/>
</dbReference>
<dbReference type="AlphaFoldDB" id="A0A1G7BFQ7"/>
<dbReference type="InterPro" id="IPR017937">
    <property type="entry name" value="Thioredoxin_CS"/>
</dbReference>
<keyword evidence="2" id="KW-0201">Cytochrome c-type biogenesis</keyword>
<evidence type="ECO:0000259" key="5">
    <source>
        <dbReference type="PROSITE" id="PS51352"/>
    </source>
</evidence>
<proteinExistence type="predicted"/>
<feature type="domain" description="Thioredoxin" evidence="5">
    <location>
        <begin position="43"/>
        <end position="189"/>
    </location>
</feature>
<dbReference type="GO" id="GO:0030313">
    <property type="term" value="C:cell envelope"/>
    <property type="evidence" value="ECO:0007669"/>
    <property type="project" value="UniProtKB-SubCell"/>
</dbReference>
<dbReference type="InterPro" id="IPR036249">
    <property type="entry name" value="Thioredoxin-like_sf"/>
</dbReference>
<evidence type="ECO:0000313" key="7">
    <source>
        <dbReference type="Proteomes" id="UP000198748"/>
    </source>
</evidence>
<accession>A0A1G7BFQ7</accession>
<dbReference type="PROSITE" id="PS51352">
    <property type="entry name" value="THIOREDOXIN_2"/>
    <property type="match status" value="1"/>
</dbReference>
<dbReference type="GO" id="GO:0017004">
    <property type="term" value="P:cytochrome complex assembly"/>
    <property type="evidence" value="ECO:0007669"/>
    <property type="project" value="UniProtKB-KW"/>
</dbReference>
<protein>
    <submittedName>
        <fullName evidence="6">Thiol-disulfide isomerase or thioredoxin</fullName>
    </submittedName>
</protein>
<dbReference type="PANTHER" id="PTHR42852:SF13">
    <property type="entry name" value="PROTEIN DIPZ"/>
    <property type="match status" value="1"/>
</dbReference>
<evidence type="ECO:0000256" key="1">
    <source>
        <dbReference type="ARBA" id="ARBA00004196"/>
    </source>
</evidence>
<keyword evidence="7" id="KW-1185">Reference proteome</keyword>
<dbReference type="RefSeq" id="WP_090148048.1">
    <property type="nucleotide sequence ID" value="NZ_FNAN01000004.1"/>
</dbReference>
<evidence type="ECO:0000256" key="3">
    <source>
        <dbReference type="ARBA" id="ARBA00023284"/>
    </source>
</evidence>
<dbReference type="EMBL" id="FNAN01000004">
    <property type="protein sequence ID" value="SDE25600.1"/>
    <property type="molecule type" value="Genomic_DNA"/>
</dbReference>
<evidence type="ECO:0000313" key="6">
    <source>
        <dbReference type="EMBL" id="SDE25600.1"/>
    </source>
</evidence>
<evidence type="ECO:0000256" key="4">
    <source>
        <dbReference type="SAM" id="MobiDB-lite"/>
    </source>
</evidence>
<dbReference type="InterPro" id="IPR013766">
    <property type="entry name" value="Thioredoxin_domain"/>
</dbReference>
<dbReference type="STRING" id="659014.SAMN04487996_104180"/>
<keyword evidence="3" id="KW-0676">Redox-active center</keyword>
<dbReference type="SUPFAM" id="SSF52833">
    <property type="entry name" value="Thioredoxin-like"/>
    <property type="match status" value="1"/>
</dbReference>
<dbReference type="OrthoDB" id="6399635at2"/>
<dbReference type="GO" id="GO:0016853">
    <property type="term" value="F:isomerase activity"/>
    <property type="evidence" value="ECO:0007669"/>
    <property type="project" value="UniProtKB-KW"/>
</dbReference>
<organism evidence="6 7">
    <name type="scientific">Dyadobacter soli</name>
    <dbReference type="NCBI Taxonomy" id="659014"/>
    <lineage>
        <taxon>Bacteria</taxon>
        <taxon>Pseudomonadati</taxon>
        <taxon>Bacteroidota</taxon>
        <taxon>Cytophagia</taxon>
        <taxon>Cytophagales</taxon>
        <taxon>Spirosomataceae</taxon>
        <taxon>Dyadobacter</taxon>
    </lineage>
</organism>